<dbReference type="PANTHER" id="PTHR10997">
    <property type="entry name" value="IMPORTIN-7, 8, 11"/>
    <property type="match status" value="1"/>
</dbReference>
<dbReference type="InterPro" id="IPR001494">
    <property type="entry name" value="Importin-beta_N"/>
</dbReference>
<dbReference type="PANTHER" id="PTHR10997:SF18">
    <property type="entry name" value="D-IMPORTIN 7_RANBP7"/>
    <property type="match status" value="1"/>
</dbReference>
<dbReference type="InterPro" id="IPR011989">
    <property type="entry name" value="ARM-like"/>
</dbReference>
<dbReference type="Pfam" id="PF25758">
    <property type="entry name" value="TPR_IPO11"/>
    <property type="match status" value="1"/>
</dbReference>
<organism evidence="10">
    <name type="scientific">Timema genevievae</name>
    <name type="common">Walking stick</name>
    <dbReference type="NCBI Taxonomy" id="629358"/>
    <lineage>
        <taxon>Eukaryota</taxon>
        <taxon>Metazoa</taxon>
        <taxon>Ecdysozoa</taxon>
        <taxon>Arthropoda</taxon>
        <taxon>Hexapoda</taxon>
        <taxon>Insecta</taxon>
        <taxon>Pterygota</taxon>
        <taxon>Neoptera</taxon>
        <taxon>Polyneoptera</taxon>
        <taxon>Phasmatodea</taxon>
        <taxon>Timematodea</taxon>
        <taxon>Timematoidea</taxon>
        <taxon>Timematidae</taxon>
        <taxon>Timema</taxon>
    </lineage>
</organism>
<dbReference type="GO" id="GO:0006606">
    <property type="term" value="P:protein import into nucleus"/>
    <property type="evidence" value="ECO:0007669"/>
    <property type="project" value="TreeGrafter"/>
</dbReference>
<sequence length="1329" mass="151574">MEEELEAHILKFEEKKGMARKKWFYNFMKRNSKLSLRQPEATSLARMKGFSKERNMGKPITQYDVVALLAEAYGRAVTVGTVENAFKAAGIWPLNRHVFRDHDFAPSDALRQVSNVTDVSTPLLGSFSESLSKVSPVLQAATGFSNQRKQQNNHVITSTPYKENLEKQKSKLNEKLTVKPRRALFASKSSAAVSKNKKKKFMLYSDDNYGDFVASDSSSGGHDFVDTDDFQDFDRNELKEIRLCSSLFKRISEMDTRKLTDVLRATIDPNNRQQAEEQLSQISGAQRGVRARTFGGTREYLINGGKSYIHKIIGFAPSLLQVVMLTDVDMPVRQAGVIYLKNLVTQHWADKEAEPGQPLPFSVHEQDRAMIRDAIVDAVVHAPDLIKVQLSVCVSNIVKHDFPGRWTQIVDKISIYLQNPDAAGWTGALMCLYQLVKNFEYKKPEERGPLNEAMNLLFPMIYQLCVRLLPDQSEQSVLLQKQLLKIFFALTQYVLPLDLISREVFSQWMEVVRAVADRPVPEQTNTVDEEDRVDLPWWKCKKWALHILYRMFERYGSPGNVTKEYKEFSEWYLKTFSAGILEVLLKILDQHRRKIYVSPRVLQQTINYINQAVSHAFSWKFLKPHMFAIVQDVLFPILSYSAADEELWNTDPYEYIRVKFDIFEDFVSPVTAAQTLLHSCCKKRKDMLQKTMHFVMQVLTSPNADPRQKDGALHMVGAVADVLLKKKVYKEQMDNMLCQYVFPEFGSPRGHMRARACWVLHYFSEIKFKQEAVLAEAVRLTTNALLTDMDLPVKVEAAIALQMLLNAQDKVQKYVEPQIKPITLELLKIIRETENDDLTSVMQKIVCTYTEQLMPIAVEMCQHLAKTFSQVLETDEGSDEKAITAMGLLNTIETLLTVMEEQPEIIAQLQPTVLHVVGHIFSQSVMEFYEEALSLVYDLTSKNISPDMWQVLEMMYQVFQKDGFDYFTEMMPALHNYVTVDTPQFLSNENYILAMFNMCKSVLTGDAGEDPECHAAKLMEVIILQCKGQIDQCIPSFVELVLQRLTREVKTSELRTMCLQVVIAALYYNPLLLFETLEKLQMAATHTESITSHFIKQWIHDTDCFLGLHDRKLCVLGLCTLLSTSTARPMAVNECASQIIPSLILLFDGLKRAYIAKAQEGEEEEEDEDDSDVDQEVLSSDEDEIDDTGAEYLEKLQEKVTKAGGPFNVAAYIQGEEDDDSDDEDYEPNEETALEGYTTPLDEENCLVDEYVIFKEILQNIQANDPVWYQTLTGHLSTEQQKALQEVIVLADQRKAAAESKRIEQSGGYVFNQQTVPTSFNFGGTPLGR</sequence>
<evidence type="ECO:0000256" key="3">
    <source>
        <dbReference type="ARBA" id="ARBA00007991"/>
    </source>
</evidence>
<dbReference type="SMART" id="SM00913">
    <property type="entry name" value="IBN_N"/>
    <property type="match status" value="1"/>
</dbReference>
<keyword evidence="4" id="KW-0813">Transport</keyword>
<dbReference type="EMBL" id="OE840876">
    <property type="protein sequence ID" value="CAD7593048.1"/>
    <property type="molecule type" value="Genomic_DNA"/>
</dbReference>
<accession>A0A7R9JXF2</accession>
<evidence type="ECO:0000256" key="1">
    <source>
        <dbReference type="ARBA" id="ARBA00004123"/>
    </source>
</evidence>
<evidence type="ECO:0000256" key="7">
    <source>
        <dbReference type="ARBA" id="ARBA00023242"/>
    </source>
</evidence>
<comment type="subcellular location">
    <subcellularLocation>
        <location evidence="2">Cytoplasm</location>
    </subcellularLocation>
    <subcellularLocation>
        <location evidence="1">Nucleus</location>
    </subcellularLocation>
</comment>
<dbReference type="FunFam" id="1.25.10.10:FF:000813">
    <property type="entry name" value="D-Importin 7/RanBP7"/>
    <property type="match status" value="1"/>
</dbReference>
<dbReference type="GO" id="GO:0005829">
    <property type="term" value="C:cytosol"/>
    <property type="evidence" value="ECO:0007669"/>
    <property type="project" value="TreeGrafter"/>
</dbReference>
<feature type="region of interest" description="Disordered" evidence="8">
    <location>
        <begin position="1158"/>
        <end position="1186"/>
    </location>
</feature>
<evidence type="ECO:0000256" key="8">
    <source>
        <dbReference type="SAM" id="MobiDB-lite"/>
    </source>
</evidence>
<evidence type="ECO:0000256" key="5">
    <source>
        <dbReference type="ARBA" id="ARBA00022490"/>
    </source>
</evidence>
<dbReference type="InterPro" id="IPR058669">
    <property type="entry name" value="TPR_IPO7/11-like"/>
</dbReference>
<reference evidence="10" key="1">
    <citation type="submission" date="2020-11" db="EMBL/GenBank/DDBJ databases">
        <authorList>
            <person name="Tran Van P."/>
        </authorList>
    </citation>
    <scope>NUCLEOTIDE SEQUENCE</scope>
</reference>
<keyword evidence="7" id="KW-0539">Nucleus</keyword>
<dbReference type="Gene3D" id="1.25.10.10">
    <property type="entry name" value="Leucine-rich Repeat Variant"/>
    <property type="match status" value="1"/>
</dbReference>
<keyword evidence="6" id="KW-0653">Protein transport</keyword>
<evidence type="ECO:0000313" key="10">
    <source>
        <dbReference type="EMBL" id="CAD7593048.1"/>
    </source>
</evidence>
<dbReference type="Pfam" id="PF08506">
    <property type="entry name" value="Cse1"/>
    <property type="match status" value="1"/>
</dbReference>
<evidence type="ECO:0000256" key="4">
    <source>
        <dbReference type="ARBA" id="ARBA00022448"/>
    </source>
</evidence>
<comment type="similarity">
    <text evidence="3">Belongs to the importin beta family.</text>
</comment>
<dbReference type="PROSITE" id="PS50166">
    <property type="entry name" value="IMPORTIN_B_NT"/>
    <property type="match status" value="1"/>
</dbReference>
<proteinExistence type="inferred from homology"/>
<protein>
    <recommendedName>
        <fullName evidence="9">Importin N-terminal domain-containing protein</fullName>
    </recommendedName>
</protein>
<evidence type="ECO:0000259" key="9">
    <source>
        <dbReference type="PROSITE" id="PS50166"/>
    </source>
</evidence>
<evidence type="ECO:0000256" key="6">
    <source>
        <dbReference type="ARBA" id="ARBA00022927"/>
    </source>
</evidence>
<dbReference type="GO" id="GO:0031267">
    <property type="term" value="F:small GTPase binding"/>
    <property type="evidence" value="ECO:0007669"/>
    <property type="project" value="InterPro"/>
</dbReference>
<keyword evidence="5" id="KW-0963">Cytoplasm</keyword>
<evidence type="ECO:0000256" key="2">
    <source>
        <dbReference type="ARBA" id="ARBA00004496"/>
    </source>
</evidence>
<dbReference type="GO" id="GO:0005635">
    <property type="term" value="C:nuclear envelope"/>
    <property type="evidence" value="ECO:0007669"/>
    <property type="project" value="TreeGrafter"/>
</dbReference>
<feature type="compositionally biased region" description="Acidic residues" evidence="8">
    <location>
        <begin position="1161"/>
        <end position="1186"/>
    </location>
</feature>
<dbReference type="InterPro" id="IPR013713">
    <property type="entry name" value="XPO2_central"/>
</dbReference>
<dbReference type="InterPro" id="IPR016024">
    <property type="entry name" value="ARM-type_fold"/>
</dbReference>
<gene>
    <name evidence="10" type="ORF">TGEB3V08_LOCUS5161</name>
</gene>
<name>A0A7R9JXF2_TIMGE</name>
<feature type="domain" description="Importin N-terminal" evidence="9">
    <location>
        <begin position="297"/>
        <end position="381"/>
    </location>
</feature>
<dbReference type="SUPFAM" id="SSF48371">
    <property type="entry name" value="ARM repeat"/>
    <property type="match status" value="1"/>
</dbReference>
<dbReference type="Pfam" id="PF03810">
    <property type="entry name" value="IBN_N"/>
    <property type="match status" value="1"/>
</dbReference>